<dbReference type="GO" id="GO:0006103">
    <property type="term" value="P:2-oxoglutarate metabolic process"/>
    <property type="evidence" value="ECO:0007669"/>
    <property type="project" value="InterPro"/>
</dbReference>
<dbReference type="GO" id="GO:0005739">
    <property type="term" value="C:mitochondrion"/>
    <property type="evidence" value="ECO:0007669"/>
    <property type="project" value="UniProtKB-SubCell"/>
</dbReference>
<dbReference type="PANTHER" id="PTHR31601:SF2">
    <property type="entry name" value="ALPHA-KETOGLUTARATE DEHYDROGENASE COMPONENT 4"/>
    <property type="match status" value="1"/>
</dbReference>
<evidence type="ECO:0000256" key="1">
    <source>
        <dbReference type="ARBA" id="ARBA00004173"/>
    </source>
</evidence>
<dbReference type="Proteomes" id="UP000095009">
    <property type="component" value="Unassembled WGS sequence"/>
</dbReference>
<evidence type="ECO:0000256" key="3">
    <source>
        <dbReference type="ARBA" id="ARBA00043970"/>
    </source>
</evidence>
<dbReference type="EMBL" id="KV454407">
    <property type="protein sequence ID" value="ODQ67301.1"/>
    <property type="molecule type" value="Genomic_DNA"/>
</dbReference>
<gene>
    <name evidence="4" type="ORF">NADFUDRAFT_81821</name>
</gene>
<dbReference type="AlphaFoldDB" id="A0A1E3PPG1"/>
<organism evidence="4 5">
    <name type="scientific">Nadsonia fulvescens var. elongata DSM 6958</name>
    <dbReference type="NCBI Taxonomy" id="857566"/>
    <lineage>
        <taxon>Eukaryota</taxon>
        <taxon>Fungi</taxon>
        <taxon>Dikarya</taxon>
        <taxon>Ascomycota</taxon>
        <taxon>Saccharomycotina</taxon>
        <taxon>Dipodascomycetes</taxon>
        <taxon>Dipodascales</taxon>
        <taxon>Dipodascales incertae sedis</taxon>
        <taxon>Nadsonia</taxon>
    </lineage>
</organism>
<dbReference type="STRING" id="857566.A0A1E3PPG1"/>
<proteinExistence type="inferred from homology"/>
<accession>A0A1E3PPG1</accession>
<dbReference type="InterPro" id="IPR020373">
    <property type="entry name" value="Kgd4/YMR-31"/>
</dbReference>
<reference evidence="4 5" key="1">
    <citation type="journal article" date="2016" name="Proc. Natl. Acad. Sci. U.S.A.">
        <title>Comparative genomics of biotechnologically important yeasts.</title>
        <authorList>
            <person name="Riley R."/>
            <person name="Haridas S."/>
            <person name="Wolfe K.H."/>
            <person name="Lopes M.R."/>
            <person name="Hittinger C.T."/>
            <person name="Goeker M."/>
            <person name="Salamov A.A."/>
            <person name="Wisecaver J.H."/>
            <person name="Long T.M."/>
            <person name="Calvey C.H."/>
            <person name="Aerts A.L."/>
            <person name="Barry K.W."/>
            <person name="Choi C."/>
            <person name="Clum A."/>
            <person name="Coughlan A.Y."/>
            <person name="Deshpande S."/>
            <person name="Douglass A.P."/>
            <person name="Hanson S.J."/>
            <person name="Klenk H.-P."/>
            <person name="LaButti K.M."/>
            <person name="Lapidus A."/>
            <person name="Lindquist E.A."/>
            <person name="Lipzen A.M."/>
            <person name="Meier-Kolthoff J.P."/>
            <person name="Ohm R.A."/>
            <person name="Otillar R.P."/>
            <person name="Pangilinan J.L."/>
            <person name="Peng Y."/>
            <person name="Rokas A."/>
            <person name="Rosa C.A."/>
            <person name="Scheuner C."/>
            <person name="Sibirny A.A."/>
            <person name="Slot J.C."/>
            <person name="Stielow J.B."/>
            <person name="Sun H."/>
            <person name="Kurtzman C.P."/>
            <person name="Blackwell M."/>
            <person name="Grigoriev I.V."/>
            <person name="Jeffries T.W."/>
        </authorList>
    </citation>
    <scope>NUCLEOTIDE SEQUENCE [LARGE SCALE GENOMIC DNA]</scope>
    <source>
        <strain evidence="4 5">DSM 6958</strain>
    </source>
</reference>
<sequence>MNPTRVVAKHVPLIKFLGKRTHSAKNISSDISTPHTHSQAPAALPDSFVQYRLRAQQHGPLGATVLKAPSKGSIAPVAGEYFLTRDLPSRFHYTKLDQAEIEEINSGGADLLF</sequence>
<comment type="subcellular location">
    <subcellularLocation>
        <location evidence="1">Mitochondrion</location>
    </subcellularLocation>
</comment>
<evidence type="ECO:0000313" key="4">
    <source>
        <dbReference type="EMBL" id="ODQ67301.1"/>
    </source>
</evidence>
<dbReference type="PANTHER" id="PTHR31601">
    <property type="entry name" value="28S RIBOSOMAL PROTEIN S36, MITOCHONDRIAL"/>
    <property type="match status" value="1"/>
</dbReference>
<name>A0A1E3PPG1_9ASCO</name>
<dbReference type="OrthoDB" id="2116030at2759"/>
<dbReference type="GO" id="GO:0004591">
    <property type="term" value="F:oxoglutarate dehydrogenase (succinyl-transferring) activity"/>
    <property type="evidence" value="ECO:0007669"/>
    <property type="project" value="TreeGrafter"/>
</dbReference>
<evidence type="ECO:0000313" key="5">
    <source>
        <dbReference type="Proteomes" id="UP000095009"/>
    </source>
</evidence>
<keyword evidence="2" id="KW-0496">Mitochondrion</keyword>
<comment type="similarity">
    <text evidence="3">Belongs to the alpha-ketoglutarate dehydrogenase component 4 family.</text>
</comment>
<dbReference type="Pfam" id="PF10937">
    <property type="entry name" value="Kgd4-YMR31"/>
    <property type="match status" value="1"/>
</dbReference>
<protein>
    <submittedName>
        <fullName evidence="4">Uncharacterized protein</fullName>
    </submittedName>
</protein>
<keyword evidence="5" id="KW-1185">Reference proteome</keyword>
<evidence type="ECO:0000256" key="2">
    <source>
        <dbReference type="ARBA" id="ARBA00023128"/>
    </source>
</evidence>